<keyword evidence="1" id="KW-1133">Transmembrane helix</keyword>
<evidence type="ECO:0000256" key="1">
    <source>
        <dbReference type="SAM" id="Phobius"/>
    </source>
</evidence>
<keyword evidence="1" id="KW-0812">Transmembrane</keyword>
<evidence type="ECO:0000313" key="3">
    <source>
        <dbReference type="Proteomes" id="UP000828390"/>
    </source>
</evidence>
<organism evidence="2 3">
    <name type="scientific">Dreissena polymorpha</name>
    <name type="common">Zebra mussel</name>
    <name type="synonym">Mytilus polymorpha</name>
    <dbReference type="NCBI Taxonomy" id="45954"/>
    <lineage>
        <taxon>Eukaryota</taxon>
        <taxon>Metazoa</taxon>
        <taxon>Spiralia</taxon>
        <taxon>Lophotrochozoa</taxon>
        <taxon>Mollusca</taxon>
        <taxon>Bivalvia</taxon>
        <taxon>Autobranchia</taxon>
        <taxon>Heteroconchia</taxon>
        <taxon>Euheterodonta</taxon>
        <taxon>Imparidentia</taxon>
        <taxon>Neoheterodontei</taxon>
        <taxon>Myida</taxon>
        <taxon>Dreissenoidea</taxon>
        <taxon>Dreissenidae</taxon>
        <taxon>Dreissena</taxon>
    </lineage>
</organism>
<accession>A0A9D4DJW8</accession>
<dbReference type="EMBL" id="JAIWYP010000010">
    <property type="protein sequence ID" value="KAH3749690.1"/>
    <property type="molecule type" value="Genomic_DNA"/>
</dbReference>
<reference evidence="2" key="2">
    <citation type="submission" date="2020-11" db="EMBL/GenBank/DDBJ databases">
        <authorList>
            <person name="McCartney M.A."/>
            <person name="Auch B."/>
            <person name="Kono T."/>
            <person name="Mallez S."/>
            <person name="Becker A."/>
            <person name="Gohl D.M."/>
            <person name="Silverstein K.A.T."/>
            <person name="Koren S."/>
            <person name="Bechman K.B."/>
            <person name="Herman A."/>
            <person name="Abrahante J.E."/>
            <person name="Garbe J."/>
        </authorList>
    </citation>
    <scope>NUCLEOTIDE SEQUENCE</scope>
    <source>
        <strain evidence="2">Duluth1</strain>
        <tissue evidence="2">Whole animal</tissue>
    </source>
</reference>
<comment type="caution">
    <text evidence="2">The sequence shown here is derived from an EMBL/GenBank/DDBJ whole genome shotgun (WGS) entry which is preliminary data.</text>
</comment>
<gene>
    <name evidence="2" type="ORF">DPMN_184196</name>
</gene>
<name>A0A9D4DJW8_DREPO</name>
<sequence>MHTYSVGTQLIIAAVIAATFMTRVLLSGLNGATNDTVGIHGSGTAQLQKQTRAYKFGDGVGVGHTCFRGIV</sequence>
<evidence type="ECO:0000313" key="2">
    <source>
        <dbReference type="EMBL" id="KAH3749690.1"/>
    </source>
</evidence>
<protein>
    <submittedName>
        <fullName evidence="2">Uncharacterized protein</fullName>
    </submittedName>
</protein>
<reference evidence="2" key="1">
    <citation type="journal article" date="2019" name="bioRxiv">
        <title>The Genome of the Zebra Mussel, Dreissena polymorpha: A Resource for Invasive Species Research.</title>
        <authorList>
            <person name="McCartney M.A."/>
            <person name="Auch B."/>
            <person name="Kono T."/>
            <person name="Mallez S."/>
            <person name="Zhang Y."/>
            <person name="Obille A."/>
            <person name="Becker A."/>
            <person name="Abrahante J.E."/>
            <person name="Garbe J."/>
            <person name="Badalamenti J.P."/>
            <person name="Herman A."/>
            <person name="Mangelson H."/>
            <person name="Liachko I."/>
            <person name="Sullivan S."/>
            <person name="Sone E.D."/>
            <person name="Koren S."/>
            <person name="Silverstein K.A.T."/>
            <person name="Beckman K.B."/>
            <person name="Gohl D.M."/>
        </authorList>
    </citation>
    <scope>NUCLEOTIDE SEQUENCE</scope>
    <source>
        <strain evidence="2">Duluth1</strain>
        <tissue evidence="2">Whole animal</tissue>
    </source>
</reference>
<feature type="transmembrane region" description="Helical" evidence="1">
    <location>
        <begin position="6"/>
        <end position="26"/>
    </location>
</feature>
<proteinExistence type="predicted"/>
<keyword evidence="3" id="KW-1185">Reference proteome</keyword>
<dbReference type="AlphaFoldDB" id="A0A9D4DJW8"/>
<keyword evidence="1" id="KW-0472">Membrane</keyword>
<dbReference type="Proteomes" id="UP000828390">
    <property type="component" value="Unassembled WGS sequence"/>
</dbReference>